<dbReference type="SUPFAM" id="SSF52266">
    <property type="entry name" value="SGNH hydrolase"/>
    <property type="match status" value="1"/>
</dbReference>
<dbReference type="PANTHER" id="PTHR37834">
    <property type="entry name" value="GDSL-LIKE LIPASE/ACYLHYDROLASE DOMAIN PROTEIN (AFU_ORTHOLOGUE AFUA_2G00620)"/>
    <property type="match status" value="1"/>
</dbReference>
<dbReference type="InterPro" id="IPR037461">
    <property type="entry name" value="CtCE2-like_dom"/>
</dbReference>
<keyword evidence="1" id="KW-0812">Transmembrane</keyword>
<dbReference type="AlphaFoldDB" id="A0A161L9L3"/>
<dbReference type="CDD" id="cd01831">
    <property type="entry name" value="Endoglucanase_E_like"/>
    <property type="match status" value="1"/>
</dbReference>
<proteinExistence type="predicted"/>
<dbReference type="Gene3D" id="3.40.50.1110">
    <property type="entry name" value="SGNH hydrolase"/>
    <property type="match status" value="1"/>
</dbReference>
<feature type="transmembrane region" description="Helical" evidence="1">
    <location>
        <begin position="27"/>
        <end position="44"/>
    </location>
</feature>
<dbReference type="Proteomes" id="UP000076586">
    <property type="component" value="Unassembled WGS sequence"/>
</dbReference>
<dbReference type="EMBL" id="BDCR01000004">
    <property type="protein sequence ID" value="GAT64214.1"/>
    <property type="molecule type" value="Genomic_DNA"/>
</dbReference>
<keyword evidence="1" id="KW-0472">Membrane</keyword>
<reference evidence="5" key="2">
    <citation type="journal article" date="2017" name="Genome Announc.">
        <title>Draft genome sequence of Paludibacter jiangxiensis NM7(T), a propionate-producing fermentative bacterium.</title>
        <authorList>
            <person name="Qiu Y.-L."/>
            <person name="Tourlousse D.M."/>
            <person name="Matsuura N."/>
            <person name="Ohashi A."/>
            <person name="Sekiguchi Y."/>
        </authorList>
    </citation>
    <scope>NUCLEOTIDE SEQUENCE [LARGE SCALE GENOMIC DNA]</scope>
    <source>
        <strain evidence="5">NM7</strain>
    </source>
</reference>
<dbReference type="InterPro" id="IPR040794">
    <property type="entry name" value="CE2_N"/>
</dbReference>
<reference evidence="5" key="1">
    <citation type="submission" date="2016-04" db="EMBL/GenBank/DDBJ databases">
        <title>Draft genome sequence of Paludibacter jiangxiensis strain NM7.</title>
        <authorList>
            <person name="Qiu Y."/>
            <person name="Matsuura N."/>
            <person name="Ohashi A."/>
            <person name="Tourlousse M.D."/>
            <person name="Sekiguchi Y."/>
        </authorList>
    </citation>
    <scope>NUCLEOTIDE SEQUENCE [LARGE SCALE GENOMIC DNA]</scope>
    <source>
        <strain evidence="5">NM7</strain>
    </source>
</reference>
<gene>
    <name evidence="4" type="ORF">PJIAN_4764</name>
</gene>
<evidence type="ECO:0000259" key="3">
    <source>
        <dbReference type="Pfam" id="PF17996"/>
    </source>
</evidence>
<feature type="domain" description="SGNH hydrolase-type esterase" evidence="2">
    <location>
        <begin position="174"/>
        <end position="323"/>
    </location>
</feature>
<dbReference type="InterPro" id="IPR052762">
    <property type="entry name" value="PCW_deacetylase/CE"/>
</dbReference>
<name>A0A161L9L3_9BACT</name>
<dbReference type="Pfam" id="PF13472">
    <property type="entry name" value="Lipase_GDSL_2"/>
    <property type="match status" value="1"/>
</dbReference>
<dbReference type="Gene3D" id="2.60.120.260">
    <property type="entry name" value="Galactose-binding domain-like"/>
    <property type="match status" value="1"/>
</dbReference>
<dbReference type="GO" id="GO:0052689">
    <property type="term" value="F:carboxylic ester hydrolase activity"/>
    <property type="evidence" value="ECO:0007669"/>
    <property type="project" value="InterPro"/>
</dbReference>
<keyword evidence="5" id="KW-1185">Reference proteome</keyword>
<dbReference type="Pfam" id="PF17996">
    <property type="entry name" value="CE2_N"/>
    <property type="match status" value="1"/>
</dbReference>
<evidence type="ECO:0000256" key="1">
    <source>
        <dbReference type="SAM" id="Phobius"/>
    </source>
</evidence>
<dbReference type="InterPro" id="IPR036514">
    <property type="entry name" value="SGNH_hydro_sf"/>
</dbReference>
<dbReference type="PANTHER" id="PTHR37834:SF2">
    <property type="entry name" value="ESTERASE, SGNH HYDROLASE-TYPE"/>
    <property type="match status" value="1"/>
</dbReference>
<dbReference type="STRING" id="681398.PJIAN_4764"/>
<sequence>MAIFAATNKGTTIESTDINYRHRMKNILLATFLLVNAFALFASNNDTYYKASDKRFSYMGRGDFSNPDHPRFWTAAAQVSFSFKGAKCTIDLTDEHLYGKNLNYIVLVVDGKYSRFKLPATENTLSVGDNLKDTIHTVVLCKCTETNIGYIQFNGVTCRELLQHPTPPKRKIECFGNSITCGTGSDQSLVACGKGDWQDQHNAYLSYGALTARALNAQYHLTSVSGIGLIHSCCDMDIVMPQVYDKISLRENKLTWNFALYQPDVVTICLGQNDGIQNKEKFCIAYIDLIQKLRKVYPRTRFVLLTSPMADDKLLPVLKDYLTTVENAMHKSGDKRVTKFFFSRSYNSGCDAHPDLKEHELIAKELTDYLRQLMHWQ</sequence>
<evidence type="ECO:0000313" key="4">
    <source>
        <dbReference type="EMBL" id="GAT64214.1"/>
    </source>
</evidence>
<keyword evidence="1" id="KW-1133">Transmembrane helix</keyword>
<protein>
    <submittedName>
        <fullName evidence="4">GDSL-like Lipase/Acylhydrolase family protein</fullName>
    </submittedName>
</protein>
<organism evidence="4 5">
    <name type="scientific">Paludibacter jiangxiensis</name>
    <dbReference type="NCBI Taxonomy" id="681398"/>
    <lineage>
        <taxon>Bacteria</taxon>
        <taxon>Pseudomonadati</taxon>
        <taxon>Bacteroidota</taxon>
        <taxon>Bacteroidia</taxon>
        <taxon>Bacteroidales</taxon>
        <taxon>Paludibacteraceae</taxon>
        <taxon>Paludibacter</taxon>
    </lineage>
</organism>
<keyword evidence="4" id="KW-0378">Hydrolase</keyword>
<dbReference type="InterPro" id="IPR013830">
    <property type="entry name" value="SGNH_hydro"/>
</dbReference>
<accession>A0A161L9L3</accession>
<feature type="domain" description="Carbohydrate esterase 2 N-terminal" evidence="3">
    <location>
        <begin position="58"/>
        <end position="165"/>
    </location>
</feature>
<comment type="caution">
    <text evidence="4">The sequence shown here is derived from an EMBL/GenBank/DDBJ whole genome shotgun (WGS) entry which is preliminary data.</text>
</comment>
<evidence type="ECO:0000313" key="5">
    <source>
        <dbReference type="Proteomes" id="UP000076586"/>
    </source>
</evidence>
<evidence type="ECO:0000259" key="2">
    <source>
        <dbReference type="Pfam" id="PF13472"/>
    </source>
</evidence>